<organism evidence="1 2">
    <name type="scientific">Conyzicola lurida</name>
    <dbReference type="NCBI Taxonomy" id="1172621"/>
    <lineage>
        <taxon>Bacteria</taxon>
        <taxon>Bacillati</taxon>
        <taxon>Actinomycetota</taxon>
        <taxon>Actinomycetes</taxon>
        <taxon>Micrococcales</taxon>
        <taxon>Microbacteriaceae</taxon>
        <taxon>Conyzicola</taxon>
    </lineage>
</organism>
<dbReference type="Proteomes" id="UP000536685">
    <property type="component" value="Unassembled WGS sequence"/>
</dbReference>
<dbReference type="EMBL" id="JACHMJ010000001">
    <property type="protein sequence ID" value="MBB5843318.1"/>
    <property type="molecule type" value="Genomic_DNA"/>
</dbReference>
<name>A0A841ALU2_9MICO</name>
<sequence length="63" mass="6571">MAALTDPCWAANTIFVAEINGALVGIDMSGPASGEEWTRDLHVLYVLAKHDGTDVGTALLNSA</sequence>
<accession>A0A841ALU2</accession>
<proteinExistence type="predicted"/>
<dbReference type="SUPFAM" id="SSF55729">
    <property type="entry name" value="Acyl-CoA N-acyltransferases (Nat)"/>
    <property type="match status" value="1"/>
</dbReference>
<keyword evidence="2" id="KW-1185">Reference proteome</keyword>
<evidence type="ECO:0000313" key="2">
    <source>
        <dbReference type="Proteomes" id="UP000536685"/>
    </source>
</evidence>
<keyword evidence="1" id="KW-0808">Transferase</keyword>
<dbReference type="InterPro" id="IPR016181">
    <property type="entry name" value="Acyl_CoA_acyltransferase"/>
</dbReference>
<comment type="caution">
    <text evidence="1">The sequence shown here is derived from an EMBL/GenBank/DDBJ whole genome shotgun (WGS) entry which is preliminary data.</text>
</comment>
<reference evidence="1 2" key="1">
    <citation type="submission" date="2020-08" db="EMBL/GenBank/DDBJ databases">
        <title>Sequencing the genomes of 1000 actinobacteria strains.</title>
        <authorList>
            <person name="Klenk H.-P."/>
        </authorList>
    </citation>
    <scope>NUCLEOTIDE SEQUENCE [LARGE SCALE GENOMIC DNA]</scope>
    <source>
        <strain evidence="1 2">DSM 105784</strain>
    </source>
</reference>
<protein>
    <submittedName>
        <fullName evidence="1">GNAT superfamily N-acetyltransferase</fullName>
    </submittedName>
</protein>
<dbReference type="RefSeq" id="WP_221420461.1">
    <property type="nucleotide sequence ID" value="NZ_JACHMJ010000001.1"/>
</dbReference>
<dbReference type="AlphaFoldDB" id="A0A841ALU2"/>
<dbReference type="Gene3D" id="3.40.630.30">
    <property type="match status" value="1"/>
</dbReference>
<gene>
    <name evidence="1" type="ORF">HD599_001641</name>
</gene>
<dbReference type="CDD" id="cd04301">
    <property type="entry name" value="NAT_SF"/>
    <property type="match status" value="1"/>
</dbReference>
<evidence type="ECO:0000313" key="1">
    <source>
        <dbReference type="EMBL" id="MBB5843318.1"/>
    </source>
</evidence>
<dbReference type="GO" id="GO:0016740">
    <property type="term" value="F:transferase activity"/>
    <property type="evidence" value="ECO:0007669"/>
    <property type="project" value="UniProtKB-KW"/>
</dbReference>